<protein>
    <submittedName>
        <fullName evidence="1">Uncharacterized protein</fullName>
    </submittedName>
</protein>
<accession>A0A561UP39</accession>
<sequence length="39" mass="4440">MDALILAMRRLLTADPDLAPEVQRFFGRVNRAGRDIKGR</sequence>
<dbReference type="EMBL" id="VIWT01000001">
    <property type="protein sequence ID" value="TWG01111.1"/>
    <property type="molecule type" value="Genomic_DNA"/>
</dbReference>
<dbReference type="Proteomes" id="UP000317940">
    <property type="component" value="Unassembled WGS sequence"/>
</dbReference>
<organism evidence="1 2">
    <name type="scientific">Kitasatospora viridis</name>
    <dbReference type="NCBI Taxonomy" id="281105"/>
    <lineage>
        <taxon>Bacteria</taxon>
        <taxon>Bacillati</taxon>
        <taxon>Actinomycetota</taxon>
        <taxon>Actinomycetes</taxon>
        <taxon>Kitasatosporales</taxon>
        <taxon>Streptomycetaceae</taxon>
        <taxon>Kitasatospora</taxon>
    </lineage>
</organism>
<keyword evidence="2" id="KW-1185">Reference proteome</keyword>
<dbReference type="AlphaFoldDB" id="A0A561UP39"/>
<reference evidence="1 2" key="1">
    <citation type="submission" date="2019-06" db="EMBL/GenBank/DDBJ databases">
        <title>Sequencing the genomes of 1000 actinobacteria strains.</title>
        <authorList>
            <person name="Klenk H.-P."/>
        </authorList>
    </citation>
    <scope>NUCLEOTIDE SEQUENCE [LARGE SCALE GENOMIC DNA]</scope>
    <source>
        <strain evidence="1 2">DSM 44826</strain>
    </source>
</reference>
<comment type="caution">
    <text evidence="1">The sequence shown here is derived from an EMBL/GenBank/DDBJ whole genome shotgun (WGS) entry which is preliminary data.</text>
</comment>
<gene>
    <name evidence="1" type="ORF">FHX73_114998</name>
</gene>
<name>A0A561UP39_9ACTN</name>
<evidence type="ECO:0000313" key="1">
    <source>
        <dbReference type="EMBL" id="TWG01111.1"/>
    </source>
</evidence>
<proteinExistence type="predicted"/>
<evidence type="ECO:0000313" key="2">
    <source>
        <dbReference type="Proteomes" id="UP000317940"/>
    </source>
</evidence>